<evidence type="ECO:0000313" key="1">
    <source>
        <dbReference type="EMBL" id="KAJ7009643.1"/>
    </source>
</evidence>
<organism evidence="1 2">
    <name type="scientific">Populus alba x Populus x berolinensis</name>
    <dbReference type="NCBI Taxonomy" id="444605"/>
    <lineage>
        <taxon>Eukaryota</taxon>
        <taxon>Viridiplantae</taxon>
        <taxon>Streptophyta</taxon>
        <taxon>Embryophyta</taxon>
        <taxon>Tracheophyta</taxon>
        <taxon>Spermatophyta</taxon>
        <taxon>Magnoliopsida</taxon>
        <taxon>eudicotyledons</taxon>
        <taxon>Gunneridae</taxon>
        <taxon>Pentapetalae</taxon>
        <taxon>rosids</taxon>
        <taxon>fabids</taxon>
        <taxon>Malpighiales</taxon>
        <taxon>Salicaceae</taxon>
        <taxon>Saliceae</taxon>
        <taxon>Populus</taxon>
    </lineage>
</organism>
<dbReference type="AlphaFoldDB" id="A0AAD6RIE7"/>
<name>A0AAD6RIE7_9ROSI</name>
<reference evidence="1 2" key="1">
    <citation type="journal article" date="2023" name="Mol. Ecol. Resour.">
        <title>Chromosome-level genome assembly of a triploid poplar Populus alba 'Berolinensis'.</title>
        <authorList>
            <person name="Chen S."/>
            <person name="Yu Y."/>
            <person name="Wang X."/>
            <person name="Wang S."/>
            <person name="Zhang T."/>
            <person name="Zhou Y."/>
            <person name="He R."/>
            <person name="Meng N."/>
            <person name="Wang Y."/>
            <person name="Liu W."/>
            <person name="Liu Z."/>
            <person name="Liu J."/>
            <person name="Guo Q."/>
            <person name="Huang H."/>
            <person name="Sederoff R.R."/>
            <person name="Wang G."/>
            <person name="Qu G."/>
            <person name="Chen S."/>
        </authorList>
    </citation>
    <scope>NUCLEOTIDE SEQUENCE [LARGE SCALE GENOMIC DNA]</scope>
    <source>
        <strain evidence="1">SC-2020</strain>
    </source>
</reference>
<proteinExistence type="predicted"/>
<sequence>MVEEVIYNSMEGEEMEREVVVTYSSMVEEEVGMEVVVSCNSREVVAMRMEGVVIYNNMEEKVEAVICNNKTNASQVLVVVEVTCTGMMKIFHASKDEVCNGVEDEQHVLVLKAVKANSPAFPKYPFLGIEG</sequence>
<gene>
    <name evidence="1" type="ORF">NC653_000365</name>
</gene>
<protein>
    <submittedName>
        <fullName evidence="1">Uncharacterized protein</fullName>
    </submittedName>
</protein>
<accession>A0AAD6RIE7</accession>
<dbReference type="EMBL" id="JAQIZT010000001">
    <property type="protein sequence ID" value="KAJ7009643.1"/>
    <property type="molecule type" value="Genomic_DNA"/>
</dbReference>
<keyword evidence="2" id="KW-1185">Reference proteome</keyword>
<comment type="caution">
    <text evidence="1">The sequence shown here is derived from an EMBL/GenBank/DDBJ whole genome shotgun (WGS) entry which is preliminary data.</text>
</comment>
<dbReference type="Proteomes" id="UP001164929">
    <property type="component" value="Chromosome 1"/>
</dbReference>
<evidence type="ECO:0000313" key="2">
    <source>
        <dbReference type="Proteomes" id="UP001164929"/>
    </source>
</evidence>